<dbReference type="Proteomes" id="UP000008064">
    <property type="component" value="Unassembled WGS sequence"/>
</dbReference>
<dbReference type="HOGENOM" id="CLU_2689332_0_0_1"/>
<proteinExistence type="predicted"/>
<dbReference type="GeneID" id="18818974"/>
<dbReference type="RefSeq" id="XP_007317681.1">
    <property type="nucleotide sequence ID" value="XM_007317619.1"/>
</dbReference>
<dbReference type="KEGG" id="sla:SERLADRAFT_465890"/>
<accession>F8NT86</accession>
<reference evidence="1" key="1">
    <citation type="submission" date="2011-04" db="EMBL/GenBank/DDBJ databases">
        <title>Evolution of plant cell wall degrading machinery underlies the functional diversity of forest fungi.</title>
        <authorList>
            <consortium name="US DOE Joint Genome Institute (JGI-PGF)"/>
            <person name="Eastwood D.C."/>
            <person name="Floudas D."/>
            <person name="Binder M."/>
            <person name="Majcherczyk A."/>
            <person name="Schneider P."/>
            <person name="Aerts A."/>
            <person name="Asiegbu F.O."/>
            <person name="Baker S.E."/>
            <person name="Barry K."/>
            <person name="Bendiksby M."/>
            <person name="Blumentritt M."/>
            <person name="Coutinho P.M."/>
            <person name="Cullen D."/>
            <person name="Cullen D."/>
            <person name="Gathman A."/>
            <person name="Goodell B."/>
            <person name="Henrissat B."/>
            <person name="Ihrmark K."/>
            <person name="Kauserud H."/>
            <person name="Kohler A."/>
            <person name="LaButti K."/>
            <person name="Lapidus A."/>
            <person name="Lavin J.L."/>
            <person name="Lee Y.-H."/>
            <person name="Lindquist E."/>
            <person name="Lilly W."/>
            <person name="Lucas S."/>
            <person name="Morin E."/>
            <person name="Murat C."/>
            <person name="Oguiza J.A."/>
            <person name="Park J."/>
            <person name="Pisabarro A.G."/>
            <person name="Riley R."/>
            <person name="Rosling A."/>
            <person name="Salamov A."/>
            <person name="Schmidt O."/>
            <person name="Schmutz J."/>
            <person name="Skrede I."/>
            <person name="Stenlid J."/>
            <person name="Wiebenga A."/>
            <person name="Xie X."/>
            <person name="Kues U."/>
            <person name="Hibbett D.S."/>
            <person name="Hoffmeister D."/>
            <person name="Hogberg N."/>
            <person name="Martin F."/>
            <person name="Grigoriev I.V."/>
            <person name="Watkinson S.C."/>
        </authorList>
    </citation>
    <scope>NUCLEOTIDE SEQUENCE</scope>
    <source>
        <strain evidence="1">S7.9</strain>
    </source>
</reference>
<evidence type="ECO:0000313" key="1">
    <source>
        <dbReference type="EMBL" id="EGO25559.1"/>
    </source>
</evidence>
<name>F8NT86_SERL9</name>
<protein>
    <submittedName>
        <fullName evidence="1">Uncharacterized protein</fullName>
    </submittedName>
</protein>
<dbReference type="EMBL" id="GL945433">
    <property type="protein sequence ID" value="EGO25559.1"/>
    <property type="molecule type" value="Genomic_DNA"/>
</dbReference>
<dbReference type="AlphaFoldDB" id="F8NT86"/>
<sequence length="74" mass="8390">MCHHQHLQKVSEIFTVIFSTDPVVPTTDIFGELCCLSAYLEDIQRMESTSSYLHWSVPSAPGHGYLHADSRHCE</sequence>
<organism>
    <name type="scientific">Serpula lacrymans var. lacrymans (strain S7.9)</name>
    <name type="common">Dry rot fungus</name>
    <dbReference type="NCBI Taxonomy" id="578457"/>
    <lineage>
        <taxon>Eukaryota</taxon>
        <taxon>Fungi</taxon>
        <taxon>Dikarya</taxon>
        <taxon>Basidiomycota</taxon>
        <taxon>Agaricomycotina</taxon>
        <taxon>Agaricomycetes</taxon>
        <taxon>Agaricomycetidae</taxon>
        <taxon>Boletales</taxon>
        <taxon>Coniophorineae</taxon>
        <taxon>Serpulaceae</taxon>
        <taxon>Serpula</taxon>
    </lineage>
</organism>
<gene>
    <name evidence="1" type="ORF">SERLADRAFT_465890</name>
</gene>